<evidence type="ECO:0000313" key="23">
    <source>
        <dbReference type="Proteomes" id="UP000428260"/>
    </source>
</evidence>
<evidence type="ECO:0000256" key="9">
    <source>
        <dbReference type="ARBA" id="ARBA00022679"/>
    </source>
</evidence>
<dbReference type="KEGG" id="mcos:GM418_24345"/>
<dbReference type="Pfam" id="PF00912">
    <property type="entry name" value="Transgly"/>
    <property type="match status" value="1"/>
</dbReference>
<dbReference type="AlphaFoldDB" id="A0A6I6JU94"/>
<keyword evidence="19" id="KW-1133">Transmembrane helix</keyword>
<dbReference type="Pfam" id="PF00905">
    <property type="entry name" value="Transpeptidase"/>
    <property type="match status" value="1"/>
</dbReference>
<keyword evidence="8" id="KW-0328">Glycosyltransferase</keyword>
<dbReference type="GO" id="GO:0030288">
    <property type="term" value="C:outer membrane-bounded periplasmic space"/>
    <property type="evidence" value="ECO:0007669"/>
    <property type="project" value="TreeGrafter"/>
</dbReference>
<evidence type="ECO:0000256" key="18">
    <source>
        <dbReference type="SAM" id="MobiDB-lite"/>
    </source>
</evidence>
<reference evidence="22 23" key="1">
    <citation type="submission" date="2019-11" db="EMBL/GenBank/DDBJ databases">
        <authorList>
            <person name="Zheng R.K."/>
            <person name="Sun C.M."/>
        </authorList>
    </citation>
    <scope>NUCLEOTIDE SEQUENCE [LARGE SCALE GENOMIC DNA]</scope>
    <source>
        <strain evidence="22 23">WC007</strain>
    </source>
</reference>
<comment type="similarity">
    <text evidence="3">In the C-terminal section; belongs to the transpeptidase family.</text>
</comment>
<evidence type="ECO:0000256" key="5">
    <source>
        <dbReference type="ARBA" id="ARBA00022475"/>
    </source>
</evidence>
<feature type="compositionally biased region" description="Basic residues" evidence="18">
    <location>
        <begin position="11"/>
        <end position="22"/>
    </location>
</feature>
<feature type="domain" description="Glycosyl transferase family 51" evidence="21">
    <location>
        <begin position="80"/>
        <end position="259"/>
    </location>
</feature>
<keyword evidence="19" id="KW-0812">Transmembrane</keyword>
<keyword evidence="6" id="KW-0121">Carboxypeptidase</keyword>
<evidence type="ECO:0000313" key="22">
    <source>
        <dbReference type="EMBL" id="QGY46675.1"/>
    </source>
</evidence>
<comment type="catalytic activity">
    <reaction evidence="17">
        <text>[GlcNAc-(1-&gt;4)-Mur2Ac(oyl-L-Ala-gamma-D-Glu-L-Lys-D-Ala-D-Ala)](n)-di-trans,octa-cis-undecaprenyl diphosphate + beta-D-GlcNAc-(1-&gt;4)-Mur2Ac(oyl-L-Ala-gamma-D-Glu-L-Lys-D-Ala-D-Ala)-di-trans,octa-cis-undecaprenyl diphosphate = [GlcNAc-(1-&gt;4)-Mur2Ac(oyl-L-Ala-gamma-D-Glu-L-Lys-D-Ala-D-Ala)](n+1)-di-trans,octa-cis-undecaprenyl diphosphate + di-trans,octa-cis-undecaprenyl diphosphate + H(+)</text>
        <dbReference type="Rhea" id="RHEA:23708"/>
        <dbReference type="Rhea" id="RHEA-COMP:9602"/>
        <dbReference type="Rhea" id="RHEA-COMP:9603"/>
        <dbReference type="ChEBI" id="CHEBI:15378"/>
        <dbReference type="ChEBI" id="CHEBI:58405"/>
        <dbReference type="ChEBI" id="CHEBI:60033"/>
        <dbReference type="ChEBI" id="CHEBI:78435"/>
        <dbReference type="EC" id="2.4.99.28"/>
    </reaction>
</comment>
<dbReference type="GO" id="GO:0008658">
    <property type="term" value="F:penicillin binding"/>
    <property type="evidence" value="ECO:0007669"/>
    <property type="project" value="InterPro"/>
</dbReference>
<dbReference type="InterPro" id="IPR050396">
    <property type="entry name" value="Glycosyltr_51/Transpeptidase"/>
</dbReference>
<dbReference type="Gene3D" id="3.40.710.10">
    <property type="entry name" value="DD-peptidase/beta-lactamase superfamily"/>
    <property type="match status" value="2"/>
</dbReference>
<feature type="compositionally biased region" description="Low complexity" evidence="18">
    <location>
        <begin position="1"/>
        <end position="10"/>
    </location>
</feature>
<dbReference type="SUPFAM" id="SSF53955">
    <property type="entry name" value="Lysozyme-like"/>
    <property type="match status" value="1"/>
</dbReference>
<evidence type="ECO:0000256" key="4">
    <source>
        <dbReference type="ARBA" id="ARBA00007739"/>
    </source>
</evidence>
<keyword evidence="23" id="KW-1185">Reference proteome</keyword>
<comment type="similarity">
    <text evidence="4">In the N-terminal section; belongs to the glycosyltransferase 51 family.</text>
</comment>
<evidence type="ECO:0000256" key="14">
    <source>
        <dbReference type="ARBA" id="ARBA00023268"/>
    </source>
</evidence>
<evidence type="ECO:0000256" key="12">
    <source>
        <dbReference type="ARBA" id="ARBA00022984"/>
    </source>
</evidence>
<dbReference type="GO" id="GO:0006508">
    <property type="term" value="P:proteolysis"/>
    <property type="evidence" value="ECO:0007669"/>
    <property type="project" value="UniProtKB-KW"/>
</dbReference>
<dbReference type="RefSeq" id="WP_158869803.1">
    <property type="nucleotide sequence ID" value="NZ_CP046401.1"/>
</dbReference>
<comment type="pathway">
    <text evidence="2">Cell wall biogenesis; peptidoglycan biosynthesis.</text>
</comment>
<gene>
    <name evidence="22" type="ORF">GM418_24345</name>
</gene>
<dbReference type="GO" id="GO:0005886">
    <property type="term" value="C:plasma membrane"/>
    <property type="evidence" value="ECO:0007669"/>
    <property type="project" value="UniProtKB-SubCell"/>
</dbReference>
<dbReference type="GO" id="GO:0008360">
    <property type="term" value="P:regulation of cell shape"/>
    <property type="evidence" value="ECO:0007669"/>
    <property type="project" value="UniProtKB-KW"/>
</dbReference>
<feature type="transmembrane region" description="Helical" evidence="19">
    <location>
        <begin position="28"/>
        <end position="55"/>
    </location>
</feature>
<evidence type="ECO:0000256" key="17">
    <source>
        <dbReference type="ARBA" id="ARBA00049902"/>
    </source>
</evidence>
<evidence type="ECO:0000256" key="11">
    <source>
        <dbReference type="ARBA" id="ARBA00022960"/>
    </source>
</evidence>
<name>A0A6I6JU94_9BACT</name>
<keyword evidence="12" id="KW-0573">Peptidoglycan synthesis</keyword>
<evidence type="ECO:0000256" key="8">
    <source>
        <dbReference type="ARBA" id="ARBA00022676"/>
    </source>
</evidence>
<keyword evidence="10" id="KW-0378">Hydrolase</keyword>
<dbReference type="InterPro" id="IPR001460">
    <property type="entry name" value="PCN-bd_Tpept"/>
</dbReference>
<dbReference type="Gene3D" id="1.10.3810.10">
    <property type="entry name" value="Biosynthetic peptidoglycan transglycosylase-like"/>
    <property type="match status" value="1"/>
</dbReference>
<keyword evidence="11" id="KW-0133">Cell shape</keyword>
<evidence type="ECO:0000256" key="1">
    <source>
        <dbReference type="ARBA" id="ARBA00004236"/>
    </source>
</evidence>
<evidence type="ECO:0000256" key="2">
    <source>
        <dbReference type="ARBA" id="ARBA00004752"/>
    </source>
</evidence>
<evidence type="ECO:0000256" key="15">
    <source>
        <dbReference type="ARBA" id="ARBA00023316"/>
    </source>
</evidence>
<dbReference type="InterPro" id="IPR012338">
    <property type="entry name" value="Beta-lactam/transpept-like"/>
</dbReference>
<keyword evidence="14" id="KW-0511">Multifunctional enzyme</keyword>
<dbReference type="GO" id="GO:0009002">
    <property type="term" value="F:serine-type D-Ala-D-Ala carboxypeptidase activity"/>
    <property type="evidence" value="ECO:0007669"/>
    <property type="project" value="UniProtKB-EC"/>
</dbReference>
<accession>A0A6I6JU94</accession>
<evidence type="ECO:0000256" key="3">
    <source>
        <dbReference type="ARBA" id="ARBA00007090"/>
    </source>
</evidence>
<evidence type="ECO:0000256" key="16">
    <source>
        <dbReference type="ARBA" id="ARBA00034000"/>
    </source>
</evidence>
<keyword evidence="5" id="KW-1003">Cell membrane</keyword>
<evidence type="ECO:0000256" key="10">
    <source>
        <dbReference type="ARBA" id="ARBA00022801"/>
    </source>
</evidence>
<dbReference type="InterPro" id="IPR036950">
    <property type="entry name" value="PBP_transglycosylase"/>
</dbReference>
<dbReference type="PANTHER" id="PTHR32282:SF11">
    <property type="entry name" value="PENICILLIN-BINDING PROTEIN 1B"/>
    <property type="match status" value="1"/>
</dbReference>
<keyword evidence="13 19" id="KW-0472">Membrane</keyword>
<feature type="region of interest" description="Disordered" evidence="18">
    <location>
        <begin position="1"/>
        <end position="22"/>
    </location>
</feature>
<dbReference type="InterPro" id="IPR001264">
    <property type="entry name" value="Glyco_trans_51"/>
</dbReference>
<dbReference type="PANTHER" id="PTHR32282">
    <property type="entry name" value="BINDING PROTEIN TRANSPEPTIDASE, PUTATIVE-RELATED"/>
    <property type="match status" value="1"/>
</dbReference>
<evidence type="ECO:0000256" key="6">
    <source>
        <dbReference type="ARBA" id="ARBA00022645"/>
    </source>
</evidence>
<keyword evidence="7" id="KW-0645">Protease</keyword>
<dbReference type="GO" id="GO:0008955">
    <property type="term" value="F:peptidoglycan glycosyltransferase activity"/>
    <property type="evidence" value="ECO:0007669"/>
    <property type="project" value="UniProtKB-EC"/>
</dbReference>
<proteinExistence type="inferred from homology"/>
<evidence type="ECO:0000256" key="19">
    <source>
        <dbReference type="SAM" id="Phobius"/>
    </source>
</evidence>
<dbReference type="Proteomes" id="UP000428260">
    <property type="component" value="Chromosome"/>
</dbReference>
<evidence type="ECO:0000256" key="13">
    <source>
        <dbReference type="ARBA" id="ARBA00023136"/>
    </source>
</evidence>
<keyword evidence="15" id="KW-0961">Cell wall biogenesis/degradation</keyword>
<organism evidence="22 23">
    <name type="scientific">Maribellus comscasis</name>
    <dbReference type="NCBI Taxonomy" id="2681766"/>
    <lineage>
        <taxon>Bacteria</taxon>
        <taxon>Pseudomonadati</taxon>
        <taxon>Bacteroidota</taxon>
        <taxon>Bacteroidia</taxon>
        <taxon>Marinilabiliales</taxon>
        <taxon>Prolixibacteraceae</taxon>
        <taxon>Maribellus</taxon>
    </lineage>
</organism>
<keyword evidence="9" id="KW-0808">Transferase</keyword>
<feature type="domain" description="Penicillin-binding protein transpeptidase" evidence="20">
    <location>
        <begin position="431"/>
        <end position="668"/>
    </location>
</feature>
<dbReference type="EMBL" id="CP046401">
    <property type="protein sequence ID" value="QGY46675.1"/>
    <property type="molecule type" value="Genomic_DNA"/>
</dbReference>
<sequence>MATKKTSNTRSTKKTSSRTKQKAGRRKILPIVLKSAGALMLLGIIFFLLVFLGILGPVPSSYQLKQISTPVASEVYSADGKVLGRYYVENRSNVRFEAISPNVINALIATEDARFYEHRGIDEIALLRVLVKSILLQDKSAGGGSTLSQQIAKNLFPREELGPFSMPVNKLREAIIAYRLERIYSKQEILAMYLNTVPFSENIYGIEVAAERFFSKKPANLELHEAAVLVGLLKANNYYNPRKYPEHALNRRNLVIDQMAKYEYITNEQAEKYKAKPLEIKYRVISYNQGPAPYFLEMLKPQLLEWCKNNTNEKGENYNLYTDGLKIKTTIDYNLQYYAQQSVKEYMKNLQKVFDNHWKSRDIFRENPEIIRSAIRRIEKENGNSNIDIDKALASYNKEITTSLFTWDDLKEIQTTRLDSLKHYLKLLNAGFIAIEPQNGDLKAWVGGIDFRFFKYDHVKAARQTGSTFKPFVYLAALETGLSPDRYFENKFTVYEDYDNWAPRNSHEEYQGYYTMKGALAQSINTISVDVLLETGVSNVIDVAENLGISADLPQTPSLALGVASISLKEIVEAYAGIVNDGSPVQAHYLLEILDNNGNTLETYGYPGYKKSRVSPENCRAVINMMEAVVEDGTGKGIRTVYHIPGDFAGKTGTTQNNSDGWFIGITPNLVTGCWVGADDPRVHFRTTTYGQGAYMALPIVGKFFYKTYRDQKFASLKYSTFKQPEPELLAMLDEPQYKEILEADKKFFDLAKIFGGKDDAGLKERKEKSVEEKKARPLWNAIKSIFKKKK</sequence>
<evidence type="ECO:0000256" key="7">
    <source>
        <dbReference type="ARBA" id="ARBA00022670"/>
    </source>
</evidence>
<dbReference type="InterPro" id="IPR023346">
    <property type="entry name" value="Lysozyme-like_dom_sf"/>
</dbReference>
<evidence type="ECO:0000259" key="20">
    <source>
        <dbReference type="Pfam" id="PF00905"/>
    </source>
</evidence>
<comment type="catalytic activity">
    <reaction evidence="16">
        <text>Preferential cleavage: (Ac)2-L-Lys-D-Ala-|-D-Ala. Also transpeptidation of peptidyl-alanyl moieties that are N-acyl substituents of D-alanine.</text>
        <dbReference type="EC" id="3.4.16.4"/>
    </reaction>
</comment>
<evidence type="ECO:0000259" key="21">
    <source>
        <dbReference type="Pfam" id="PF00912"/>
    </source>
</evidence>
<dbReference type="SUPFAM" id="SSF56601">
    <property type="entry name" value="beta-lactamase/transpeptidase-like"/>
    <property type="match status" value="1"/>
</dbReference>
<dbReference type="GO" id="GO:0009252">
    <property type="term" value="P:peptidoglycan biosynthetic process"/>
    <property type="evidence" value="ECO:0007669"/>
    <property type="project" value="UniProtKB-KW"/>
</dbReference>
<comment type="subcellular location">
    <subcellularLocation>
        <location evidence="1">Cell membrane</location>
    </subcellularLocation>
</comment>
<dbReference type="GO" id="GO:0071555">
    <property type="term" value="P:cell wall organization"/>
    <property type="evidence" value="ECO:0007669"/>
    <property type="project" value="UniProtKB-KW"/>
</dbReference>
<protein>
    <submittedName>
        <fullName evidence="22">Penicillin-binding protein</fullName>
    </submittedName>
</protein>